<organism evidence="2 3">
    <name type="scientific">Paracoccus fistulariae</name>
    <dbReference type="NCBI Taxonomy" id="658446"/>
    <lineage>
        <taxon>Bacteria</taxon>
        <taxon>Pseudomonadati</taxon>
        <taxon>Pseudomonadota</taxon>
        <taxon>Alphaproteobacteria</taxon>
        <taxon>Rhodobacterales</taxon>
        <taxon>Paracoccaceae</taxon>
        <taxon>Paracoccus</taxon>
    </lineage>
</organism>
<keyword evidence="2" id="KW-0614">Plasmid</keyword>
<evidence type="ECO:0000313" key="3">
    <source>
        <dbReference type="Proteomes" id="UP001219349"/>
    </source>
</evidence>
<dbReference type="RefSeq" id="WP_271886819.1">
    <property type="nucleotide sequence ID" value="NZ_CP067137.1"/>
</dbReference>
<feature type="domain" description="HTH DNA binding" evidence="1">
    <location>
        <begin position="261"/>
        <end position="313"/>
    </location>
</feature>
<evidence type="ECO:0000313" key="2">
    <source>
        <dbReference type="EMBL" id="WCR09170.1"/>
    </source>
</evidence>
<dbReference type="InterPro" id="IPR021068">
    <property type="entry name" value="HTH_DNA-bd"/>
</dbReference>
<reference evidence="2 3" key="1">
    <citation type="submission" date="2021-01" db="EMBL/GenBank/DDBJ databases">
        <title>Biogeographic distribution of Paracoccus.</title>
        <authorList>
            <person name="Hollensteiner J."/>
            <person name="Leineberger J."/>
            <person name="Brinkhoff T."/>
            <person name="Daniel R."/>
        </authorList>
    </citation>
    <scope>NUCLEOTIDE SEQUENCE [LARGE SCALE GENOMIC DNA]</scope>
    <source>
        <strain evidence="2 3">KCTC 22803</strain>
        <plasmid evidence="2 3">p90204</plasmid>
    </source>
</reference>
<proteinExistence type="predicted"/>
<dbReference type="SUPFAM" id="SSF46785">
    <property type="entry name" value="Winged helix' DNA-binding domain"/>
    <property type="match status" value="1"/>
</dbReference>
<keyword evidence="3" id="KW-1185">Reference proteome</keyword>
<protein>
    <recommendedName>
        <fullName evidence="1">HTH DNA binding domain-containing protein</fullName>
    </recommendedName>
</protein>
<sequence>MAAPDLTELLNPASWAAAQAEAALPLAQAAMAVGRLDQQIAALPRDRRAGAITRLALTEVEAMLWAQGTPLRREEIGRDLMEARASTDLDAMKQARWAIRRLEGQTRLDDLRSFLALHRPDSDHLPPPLHGRPTGRDFDDSARDFLALADGFADLHPIARGCATGTAWRLAQLSAPEDLIEGAVWNARSMAAPCEALCFLPLGRHGRLTAQGGTIADRLARHLDAVTQGASDARRDLSRLTLWAQQARQATAQIKGRNPARIIDALMVQPLMTTAMVEEQAGISRDTAERLLRRMQRDGLVREITGTRRFRLWTAAA</sequence>
<evidence type="ECO:0000259" key="1">
    <source>
        <dbReference type="Pfam" id="PF11972"/>
    </source>
</evidence>
<dbReference type="EMBL" id="CP067137">
    <property type="protein sequence ID" value="WCR09170.1"/>
    <property type="molecule type" value="Genomic_DNA"/>
</dbReference>
<accession>A0ABY7SQ70</accession>
<dbReference type="InterPro" id="IPR036390">
    <property type="entry name" value="WH_DNA-bd_sf"/>
</dbReference>
<name>A0ABY7SQ70_9RHOB</name>
<gene>
    <name evidence="2" type="ORF">JHX87_18300</name>
</gene>
<geneLocation type="plasmid" evidence="2 3">
    <name>p90204</name>
</geneLocation>
<dbReference type="Pfam" id="PF11972">
    <property type="entry name" value="HTH_13"/>
    <property type="match status" value="1"/>
</dbReference>
<dbReference type="Proteomes" id="UP001219349">
    <property type="component" value="Plasmid p90204"/>
</dbReference>